<evidence type="ECO:0000313" key="2">
    <source>
        <dbReference type="Proteomes" id="UP000788426"/>
    </source>
</evidence>
<dbReference type="Pfam" id="PF11950">
    <property type="entry name" value="DUF3467"/>
    <property type="match status" value="1"/>
</dbReference>
<dbReference type="InterPro" id="IPR021857">
    <property type="entry name" value="DUF3467"/>
</dbReference>
<keyword evidence="2" id="KW-1185">Reference proteome</keyword>
<dbReference type="Proteomes" id="UP000788426">
    <property type="component" value="Unassembled WGS sequence"/>
</dbReference>
<organism evidence="1 2">
    <name type="scientific">Hoylesella nanceiensis</name>
    <dbReference type="NCBI Taxonomy" id="425941"/>
    <lineage>
        <taxon>Bacteria</taxon>
        <taxon>Pseudomonadati</taxon>
        <taxon>Bacteroidota</taxon>
        <taxon>Bacteroidia</taxon>
        <taxon>Bacteroidales</taxon>
        <taxon>Prevotellaceae</taxon>
        <taxon>Hoylesella</taxon>
    </lineage>
</organism>
<evidence type="ECO:0000313" key="1">
    <source>
        <dbReference type="EMBL" id="MBW4768663.1"/>
    </source>
</evidence>
<reference evidence="1 2" key="1">
    <citation type="submission" date="2021-07" db="EMBL/GenBank/DDBJ databases">
        <title>Genomic diversity and antimicrobial resistance of Prevotella spp. isolated from chronic lung disease airways.</title>
        <authorList>
            <person name="Webb K.A."/>
            <person name="Olagoke O.S."/>
            <person name="Baird T."/>
            <person name="Neill J."/>
            <person name="Pham A."/>
            <person name="Wells T.J."/>
            <person name="Ramsay K.A."/>
            <person name="Bell S.C."/>
            <person name="Sarovich D.S."/>
            <person name="Price E.P."/>
        </authorList>
    </citation>
    <scope>NUCLEOTIDE SEQUENCE [LARGE SCALE GENOMIC DNA]</scope>
    <source>
        <strain evidence="1 2">SCHI0011.S.12</strain>
    </source>
</reference>
<dbReference type="EMBL" id="JAHXCT010000002">
    <property type="protein sequence ID" value="MBW4768663.1"/>
    <property type="molecule type" value="Genomic_DNA"/>
</dbReference>
<gene>
    <name evidence="1" type="ORF">KZO38_02670</name>
</gene>
<comment type="caution">
    <text evidence="1">The sequence shown here is derived from an EMBL/GenBank/DDBJ whole genome shotgun (WGS) entry which is preliminary data.</text>
</comment>
<protein>
    <submittedName>
        <fullName evidence="1">DUF3467 domain-containing protein</fullName>
    </submittedName>
</protein>
<dbReference type="RefSeq" id="WP_219407806.1">
    <property type="nucleotide sequence ID" value="NZ_CALBAQ010000009.1"/>
</dbReference>
<accession>A0ABS6YD55</accession>
<sequence>MEENNTQQPELGIELSPEVAQGKYANLVLIGHSGSEFVLDFASVLPGIPKALVNSRLILAPENAKRLLFALNENLQRYEQEFGAIGMPAAEEESKTVAPFGVAKNEA</sequence>
<proteinExistence type="predicted"/>
<name>A0ABS6YD55_9BACT</name>